<organism evidence="8">
    <name type="scientific">mine drainage metagenome</name>
    <dbReference type="NCBI Taxonomy" id="410659"/>
    <lineage>
        <taxon>unclassified sequences</taxon>
        <taxon>metagenomes</taxon>
        <taxon>ecological metagenomes</taxon>
    </lineage>
</organism>
<dbReference type="InterPro" id="IPR007815">
    <property type="entry name" value="Emycin_Estase"/>
</dbReference>
<dbReference type="GO" id="GO:0005737">
    <property type="term" value="C:cytoplasm"/>
    <property type="evidence" value="ECO:0007669"/>
    <property type="project" value="UniProtKB-SubCell"/>
</dbReference>
<dbReference type="FunFam" id="3.40.50.150:FF:000010">
    <property type="entry name" value="Protein-L-isoaspartate O-methyltransferase"/>
    <property type="match status" value="1"/>
</dbReference>
<dbReference type="Pfam" id="PF01135">
    <property type="entry name" value="PCMT"/>
    <property type="match status" value="1"/>
</dbReference>
<dbReference type="Gene3D" id="3.40.1660.10">
    <property type="entry name" value="EreA-like (biosynthetic domain)"/>
    <property type="match status" value="1"/>
</dbReference>
<dbReference type="EMBL" id="CABM01000042">
    <property type="protein sequence ID" value="CBH97311.1"/>
    <property type="molecule type" value="Genomic_DNA"/>
</dbReference>
<evidence type="ECO:0000256" key="6">
    <source>
        <dbReference type="ARBA" id="ARBA00022679"/>
    </source>
</evidence>
<dbReference type="GO" id="GO:0046677">
    <property type="term" value="P:response to antibiotic"/>
    <property type="evidence" value="ECO:0007669"/>
    <property type="project" value="InterPro"/>
</dbReference>
<dbReference type="GO" id="GO:0032259">
    <property type="term" value="P:methylation"/>
    <property type="evidence" value="ECO:0007669"/>
    <property type="project" value="UniProtKB-KW"/>
</dbReference>
<protein>
    <recommendedName>
        <fullName evidence="3">protein-L-isoaspartate(D-aspartate) O-methyltransferase</fullName>
        <ecNumber evidence="3">2.1.1.77</ecNumber>
    </recommendedName>
</protein>
<dbReference type="Gene3D" id="3.40.50.150">
    <property type="entry name" value="Vaccinia Virus protein VP39"/>
    <property type="match status" value="1"/>
</dbReference>
<dbReference type="InterPro" id="IPR029063">
    <property type="entry name" value="SAM-dependent_MTases_sf"/>
</dbReference>
<dbReference type="Gene3D" id="3.30.1870.10">
    <property type="entry name" value="EreA-like, domain 2"/>
    <property type="match status" value="1"/>
</dbReference>
<dbReference type="CDD" id="cd14728">
    <property type="entry name" value="Ere-like"/>
    <property type="match status" value="1"/>
</dbReference>
<reference evidence="8" key="1">
    <citation type="submission" date="2009-10" db="EMBL/GenBank/DDBJ databases">
        <title>Diversity of trophic interactions inside an arsenic-rich microbial ecosystem.</title>
        <authorList>
            <person name="Bertin P.N."/>
            <person name="Heinrich-Salmeron A."/>
            <person name="Pelletier E."/>
            <person name="Goulhen-Chollet F."/>
            <person name="Arsene-Ploetze F."/>
            <person name="Gallien S."/>
            <person name="Calteau A."/>
            <person name="Vallenet D."/>
            <person name="Casiot C."/>
            <person name="Chane-Woon-Ming B."/>
            <person name="Giloteaux L."/>
            <person name="Barakat M."/>
            <person name="Bonnefoy V."/>
            <person name="Bruneel O."/>
            <person name="Chandler M."/>
            <person name="Cleiss J."/>
            <person name="Duran R."/>
            <person name="Elbaz-Poulichet F."/>
            <person name="Fonknechten N."/>
            <person name="Lauga B."/>
            <person name="Mornico D."/>
            <person name="Ortet P."/>
            <person name="Schaeffer C."/>
            <person name="Siguier P."/>
            <person name="Alexander Thil Smith A."/>
            <person name="Van Dorsselaer A."/>
            <person name="Weissenbach J."/>
            <person name="Medigue C."/>
            <person name="Le Paslier D."/>
        </authorList>
    </citation>
    <scope>NUCLEOTIDE SEQUENCE</scope>
</reference>
<dbReference type="InterPro" id="IPR052036">
    <property type="entry name" value="Hydrolase/PRTase-associated"/>
</dbReference>
<evidence type="ECO:0000256" key="4">
    <source>
        <dbReference type="ARBA" id="ARBA00022490"/>
    </source>
</evidence>
<evidence type="ECO:0000256" key="1">
    <source>
        <dbReference type="ARBA" id="ARBA00004496"/>
    </source>
</evidence>
<keyword evidence="4" id="KW-0963">Cytoplasm</keyword>
<name>E6PQV6_9ZZZZ</name>
<keyword evidence="6" id="KW-0808">Transferase</keyword>
<dbReference type="AlphaFoldDB" id="E6PQV6"/>
<dbReference type="Gene3D" id="1.20.1440.30">
    <property type="entry name" value="Biosynthetic Protein domain"/>
    <property type="match status" value="1"/>
</dbReference>
<dbReference type="Pfam" id="PF05139">
    <property type="entry name" value="Erythro_esteras"/>
    <property type="match status" value="1"/>
</dbReference>
<dbReference type="SUPFAM" id="SSF159501">
    <property type="entry name" value="EreA/ChaN-like"/>
    <property type="match status" value="1"/>
</dbReference>
<gene>
    <name evidence="8" type="ORF">CARN2_2783</name>
</gene>
<proteinExistence type="inferred from homology"/>
<sequence>MNKPDFAKRRAWMVQHHIAQRGVLDPLVLDAMSTIPREIFLPEDLREFAYEDAAPLPIAEGQTISQPYIVALMMAALGLKGGEKVLEIGTGSGYAAAVLSRIAADVYTVERIGQLAEKAASLLTDHGFRNVHVLHADGTRGWPEHAPFDAIVVAAGSSGVPESLKEQLKIGGRLVIPVGVDQRVQELIRVTRISELRFEREDIADVRFVPLMGDEGWGPDGVHPRPQAAHMETPAEEAKLARAIARQVEPFDAIDDADLDGLLQRIGDARVVLLGEATHGSSEFYRMRARITRALITRKGFDFVAIEGDWPDAARVDHYVRHAEFQPSEWTAFARFPTWMWRNHEVRDFVDWLREHNAGLEPGQRVAFHGLDLYSLYNSIQSVLDYLERVDPPTARVARERYGCLTPWQVDPSAYAHAALTQHYRTCESEVVSMLKELLQKHAAYAQHDGERFLDAIQNARLVANAERYYRTMYYGSRTSWNLRDSHMFETLQSLLTYYGPQSKAIVWAHNSHVGDSSATEMSLRGEFNIGHLCRKAFGQQAYSVGFGTDSGSVAAASQWDGPMEVKSVRPSLPRSYEHLCHLAEVPRFFLPLRRPTIQGSLGDLATPRLERAIGVIYRPETELQSHYFQAVLPQQFDEYIWFDQTTAVSPLQTQEIDGLPETYPFGL</sequence>
<evidence type="ECO:0000256" key="3">
    <source>
        <dbReference type="ARBA" id="ARBA00011890"/>
    </source>
</evidence>
<keyword evidence="7" id="KW-0949">S-adenosyl-L-methionine</keyword>
<comment type="subcellular location">
    <subcellularLocation>
        <location evidence="1">Cytoplasm</location>
    </subcellularLocation>
</comment>
<dbReference type="PANTHER" id="PTHR31299:SF0">
    <property type="entry name" value="ESTERASE, PUTATIVE (AFU_ORTHOLOGUE AFUA_1G05850)-RELATED"/>
    <property type="match status" value="1"/>
</dbReference>
<dbReference type="HAMAP" id="MF_00090">
    <property type="entry name" value="PIMT"/>
    <property type="match status" value="1"/>
</dbReference>
<evidence type="ECO:0000313" key="8">
    <source>
        <dbReference type="EMBL" id="CBH97311.1"/>
    </source>
</evidence>
<dbReference type="NCBIfam" id="TIGR00080">
    <property type="entry name" value="pimt"/>
    <property type="match status" value="1"/>
</dbReference>
<dbReference type="PROSITE" id="PS01279">
    <property type="entry name" value="PCMT"/>
    <property type="match status" value="1"/>
</dbReference>
<evidence type="ECO:0000256" key="7">
    <source>
        <dbReference type="ARBA" id="ARBA00022691"/>
    </source>
</evidence>
<keyword evidence="5" id="KW-0489">Methyltransferase</keyword>
<accession>E6PQV6</accession>
<dbReference type="EC" id="2.1.1.77" evidence="3"/>
<dbReference type="NCBIfam" id="NF001453">
    <property type="entry name" value="PRK00312.1"/>
    <property type="match status" value="1"/>
</dbReference>
<evidence type="ECO:0000256" key="5">
    <source>
        <dbReference type="ARBA" id="ARBA00022603"/>
    </source>
</evidence>
<comment type="caution">
    <text evidence="8">The sequence shown here is derived from an EMBL/GenBank/DDBJ whole genome shotgun (WGS) entry which is preliminary data.</text>
</comment>
<dbReference type="GO" id="GO:0004719">
    <property type="term" value="F:protein-L-isoaspartate (D-aspartate) O-methyltransferase activity"/>
    <property type="evidence" value="ECO:0007669"/>
    <property type="project" value="UniProtKB-EC"/>
</dbReference>
<dbReference type="InterPro" id="IPR000682">
    <property type="entry name" value="PCMT"/>
</dbReference>
<dbReference type="SUPFAM" id="SSF53335">
    <property type="entry name" value="S-adenosyl-L-methionine-dependent methyltransferases"/>
    <property type="match status" value="1"/>
</dbReference>
<dbReference type="PANTHER" id="PTHR31299">
    <property type="entry name" value="ESTERASE, PUTATIVE (AFU_ORTHOLOGUE AFUA_1G05850)-RELATED"/>
    <property type="match status" value="1"/>
</dbReference>
<comment type="similarity">
    <text evidence="2">Belongs to the methyltransferase superfamily. L-isoaspartyl/D-aspartyl protein methyltransferase family.</text>
</comment>
<evidence type="ECO:0000256" key="2">
    <source>
        <dbReference type="ARBA" id="ARBA00005369"/>
    </source>
</evidence>